<comment type="caution">
    <text evidence="4">The sequence shown here is derived from an EMBL/GenBank/DDBJ whole genome shotgun (WGS) entry which is preliminary data.</text>
</comment>
<protein>
    <recommendedName>
        <fullName evidence="3">NAD-dependent epimerase/dehydratase domain-containing protein</fullName>
    </recommendedName>
</protein>
<dbReference type="AlphaFoldDB" id="A0AAD5UV47"/>
<dbReference type="GO" id="GO:0016616">
    <property type="term" value="F:oxidoreductase activity, acting on the CH-OH group of donors, NAD or NADP as acceptor"/>
    <property type="evidence" value="ECO:0007669"/>
    <property type="project" value="TreeGrafter"/>
</dbReference>
<evidence type="ECO:0000256" key="1">
    <source>
        <dbReference type="ARBA" id="ARBA00023002"/>
    </source>
</evidence>
<evidence type="ECO:0000256" key="2">
    <source>
        <dbReference type="ARBA" id="ARBA00023445"/>
    </source>
</evidence>
<dbReference type="EMBL" id="JANAWD010000602">
    <property type="protein sequence ID" value="KAJ3477367.1"/>
    <property type="molecule type" value="Genomic_DNA"/>
</dbReference>
<dbReference type="InterPro" id="IPR050425">
    <property type="entry name" value="NAD(P)_dehydrat-like"/>
</dbReference>
<dbReference type="PANTHER" id="PTHR10366">
    <property type="entry name" value="NAD DEPENDENT EPIMERASE/DEHYDRATASE"/>
    <property type="match status" value="1"/>
</dbReference>
<dbReference type="Proteomes" id="UP001212997">
    <property type="component" value="Unassembled WGS sequence"/>
</dbReference>
<evidence type="ECO:0000259" key="3">
    <source>
        <dbReference type="Pfam" id="PF01370"/>
    </source>
</evidence>
<dbReference type="Pfam" id="PF01370">
    <property type="entry name" value="Epimerase"/>
    <property type="match status" value="1"/>
</dbReference>
<proteinExistence type="inferred from homology"/>
<dbReference type="SUPFAM" id="SSF51735">
    <property type="entry name" value="NAD(P)-binding Rossmann-fold domains"/>
    <property type="match status" value="1"/>
</dbReference>
<dbReference type="InterPro" id="IPR001509">
    <property type="entry name" value="Epimerase_deHydtase"/>
</dbReference>
<sequence>MPVNNLILVTGITGFLGAHVVHQLISAGYRVRGTTRTSKLTVVKEGFAQYGSNFEVATIDDLAHGDYKSALQGVKAVIHAASPFTGSMPPAPALEATIDGALNLLSQAEQSGIRKFVLVSSMATCGRFNEETGNIEISDQIWTSVSKEAALGEPGENDHHLVYTTAKTLAERAAWDFAEAHPHVDFTTGIFLTSFSIPLLPADNPPTLSSNALLYDLLRADGPPLFAPAFLDVRDCAMGIVNALTAPPTSEVGKKRIVLSGEWISGKDVVELLSQVRPELKDRLSKAAFDSAPAPISPVDNTRAQEILKVNIKGWKEAVVDSVDDLLKLEAEWKAKGLIPN</sequence>
<accession>A0AAD5UV47</accession>
<evidence type="ECO:0000313" key="5">
    <source>
        <dbReference type="Proteomes" id="UP001212997"/>
    </source>
</evidence>
<dbReference type="Gene3D" id="3.40.50.720">
    <property type="entry name" value="NAD(P)-binding Rossmann-like Domain"/>
    <property type="match status" value="1"/>
</dbReference>
<comment type="similarity">
    <text evidence="2">Belongs to the NAD(P)-dependent epimerase/dehydratase family. Dihydroflavonol-4-reductase subfamily.</text>
</comment>
<feature type="domain" description="NAD-dependent epimerase/dehydratase" evidence="3">
    <location>
        <begin position="7"/>
        <end position="246"/>
    </location>
</feature>
<evidence type="ECO:0000313" key="4">
    <source>
        <dbReference type="EMBL" id="KAJ3477367.1"/>
    </source>
</evidence>
<gene>
    <name evidence="4" type="ORF">NLI96_g10511</name>
</gene>
<name>A0AAD5UV47_9APHY</name>
<keyword evidence="1" id="KW-0560">Oxidoreductase</keyword>
<reference evidence="4" key="1">
    <citation type="submission" date="2022-07" db="EMBL/GenBank/DDBJ databases">
        <title>Genome Sequence of Physisporinus lineatus.</title>
        <authorList>
            <person name="Buettner E."/>
        </authorList>
    </citation>
    <scope>NUCLEOTIDE SEQUENCE</scope>
    <source>
        <strain evidence="4">VT162</strain>
    </source>
</reference>
<keyword evidence="5" id="KW-1185">Reference proteome</keyword>
<dbReference type="PANTHER" id="PTHR10366:SF562">
    <property type="entry name" value="ALDEHYDE REDUCTASE II (AFU_ORTHOLOGUE AFUA_1G11360)"/>
    <property type="match status" value="1"/>
</dbReference>
<dbReference type="InterPro" id="IPR036291">
    <property type="entry name" value="NAD(P)-bd_dom_sf"/>
</dbReference>
<organism evidence="4 5">
    <name type="scientific">Meripilus lineatus</name>
    <dbReference type="NCBI Taxonomy" id="2056292"/>
    <lineage>
        <taxon>Eukaryota</taxon>
        <taxon>Fungi</taxon>
        <taxon>Dikarya</taxon>
        <taxon>Basidiomycota</taxon>
        <taxon>Agaricomycotina</taxon>
        <taxon>Agaricomycetes</taxon>
        <taxon>Polyporales</taxon>
        <taxon>Meripilaceae</taxon>
        <taxon>Meripilus</taxon>
    </lineage>
</organism>